<dbReference type="SUPFAM" id="SSF47240">
    <property type="entry name" value="Ferritin-like"/>
    <property type="match status" value="1"/>
</dbReference>
<organism evidence="1 2">
    <name type="scientific">Cupriavidus taiwanensis</name>
    <dbReference type="NCBI Taxonomy" id="164546"/>
    <lineage>
        <taxon>Bacteria</taxon>
        <taxon>Pseudomonadati</taxon>
        <taxon>Pseudomonadota</taxon>
        <taxon>Betaproteobacteria</taxon>
        <taxon>Burkholderiales</taxon>
        <taxon>Burkholderiaceae</taxon>
        <taxon>Cupriavidus</taxon>
    </lineage>
</organism>
<dbReference type="InterPro" id="IPR012348">
    <property type="entry name" value="RNR-like"/>
</dbReference>
<keyword evidence="1" id="KW-0614">Plasmid</keyword>
<name>A0A375ISU4_9BURK</name>
<dbReference type="GO" id="GO:0016491">
    <property type="term" value="F:oxidoreductase activity"/>
    <property type="evidence" value="ECO:0007669"/>
    <property type="project" value="InterPro"/>
</dbReference>
<proteinExistence type="predicted"/>
<dbReference type="Gene3D" id="1.10.620.20">
    <property type="entry name" value="Ribonucleotide Reductase, subunit A"/>
    <property type="match status" value="1"/>
</dbReference>
<reference evidence="1 2" key="1">
    <citation type="submission" date="2018-01" db="EMBL/GenBank/DDBJ databases">
        <authorList>
            <person name="Gaut B.S."/>
            <person name="Morton B.R."/>
            <person name="Clegg M.T."/>
            <person name="Duvall M.R."/>
        </authorList>
    </citation>
    <scope>NUCLEOTIDE SEQUENCE [LARGE SCALE GENOMIC DNA]</scope>
    <source>
        <strain evidence="1">Cupriavidus taiwanensis LMG 19425</strain>
        <plasmid evidence="2">Plasmid iii</plasmid>
    </source>
</reference>
<geneLocation type="plasmid" evidence="1">
    <name>III</name>
</geneLocation>
<evidence type="ECO:0000313" key="1">
    <source>
        <dbReference type="EMBL" id="SPK77664.1"/>
    </source>
</evidence>
<accession>A0A375ISU4</accession>
<sequence>MQRRATVLTSFLRAWNRSWNGRPSVCNTSSLWHIAVFINGVVTCECVGFKRFPSSPQVSLRIFGDRLRLYSSQTAGASTESVSLSSCTGPEPACLKTLPMLCTTCQTPMLFTEPGYAPKICYHKGSYFGNKYYFCSDHC</sequence>
<dbReference type="Proteomes" id="UP000255505">
    <property type="component" value="Plasmid III"/>
</dbReference>
<gene>
    <name evidence="1" type="ORF">CT19425_P70004</name>
</gene>
<dbReference type="EMBL" id="LT991978">
    <property type="protein sequence ID" value="SPK77664.1"/>
    <property type="molecule type" value="Genomic_DNA"/>
</dbReference>
<protein>
    <submittedName>
        <fullName evidence="1">Uncharacterized protein</fullName>
    </submittedName>
</protein>
<dbReference type="InterPro" id="IPR009078">
    <property type="entry name" value="Ferritin-like_SF"/>
</dbReference>
<evidence type="ECO:0000313" key="2">
    <source>
        <dbReference type="Proteomes" id="UP000255505"/>
    </source>
</evidence>
<dbReference type="AlphaFoldDB" id="A0A375ISU4"/>